<evidence type="ECO:0000259" key="1">
    <source>
        <dbReference type="Pfam" id="PF13358"/>
    </source>
</evidence>
<dbReference type="InterPro" id="IPR047655">
    <property type="entry name" value="Transpos_IS630-like"/>
</dbReference>
<proteinExistence type="predicted"/>
<accession>A0A3R9ML51</accession>
<evidence type="ECO:0000313" key="3">
    <source>
        <dbReference type="Proteomes" id="UP000273500"/>
    </source>
</evidence>
<dbReference type="Proteomes" id="UP000273500">
    <property type="component" value="Unassembled WGS sequence"/>
</dbReference>
<protein>
    <submittedName>
        <fullName evidence="2">IS630 family transposase</fullName>
    </submittedName>
</protein>
<dbReference type="PANTHER" id="PTHR46564">
    <property type="entry name" value="TRANSPOSASE"/>
    <property type="match status" value="1"/>
</dbReference>
<dbReference type="InterPro" id="IPR038717">
    <property type="entry name" value="Tc1-like_DDE_dom"/>
</dbReference>
<name>A0A3R9ML51_9BACT</name>
<keyword evidence="3" id="KW-1185">Reference proteome</keyword>
<dbReference type="NCBIfam" id="NF033545">
    <property type="entry name" value="transpos_IS630"/>
    <property type="match status" value="1"/>
</dbReference>
<comment type="caution">
    <text evidence="2">The sequence shown here is derived from an EMBL/GenBank/DDBJ whole genome shotgun (WGS) entry which is preliminary data.</text>
</comment>
<dbReference type="Gene3D" id="3.30.420.10">
    <property type="entry name" value="Ribonuclease H-like superfamily/Ribonuclease H"/>
    <property type="match status" value="1"/>
</dbReference>
<dbReference type="GO" id="GO:0003676">
    <property type="term" value="F:nucleic acid binding"/>
    <property type="evidence" value="ECO:0007669"/>
    <property type="project" value="InterPro"/>
</dbReference>
<dbReference type="OrthoDB" id="129174at2"/>
<dbReference type="PANTHER" id="PTHR46564:SF1">
    <property type="entry name" value="TRANSPOSASE"/>
    <property type="match status" value="1"/>
</dbReference>
<feature type="domain" description="Tc1-like transposase DDE" evidence="1">
    <location>
        <begin position="41"/>
        <end position="180"/>
    </location>
</feature>
<dbReference type="EMBL" id="RWIT01000034">
    <property type="protein sequence ID" value="RSK43041.1"/>
    <property type="molecule type" value="Genomic_DNA"/>
</dbReference>
<dbReference type="InterPro" id="IPR036397">
    <property type="entry name" value="RNaseH_sf"/>
</dbReference>
<reference evidence="2 3" key="1">
    <citation type="submission" date="2018-12" db="EMBL/GenBank/DDBJ databases">
        <authorList>
            <person name="Feng G."/>
            <person name="Zhu H."/>
        </authorList>
    </citation>
    <scope>NUCLEOTIDE SEQUENCE [LARGE SCALE GENOMIC DNA]</scope>
    <source>
        <strain evidence="2 3">KCTC 12533</strain>
    </source>
</reference>
<dbReference type="RefSeq" id="WP_125424539.1">
    <property type="nucleotide sequence ID" value="NZ_RWIT01000034.1"/>
</dbReference>
<organism evidence="2 3">
    <name type="scientific">Hymenobacter rigui</name>
    <dbReference type="NCBI Taxonomy" id="334424"/>
    <lineage>
        <taxon>Bacteria</taxon>
        <taxon>Pseudomonadati</taxon>
        <taxon>Bacteroidota</taxon>
        <taxon>Cytophagia</taxon>
        <taxon>Cytophagales</taxon>
        <taxon>Hymenobacteraceae</taxon>
        <taxon>Hymenobacter</taxon>
    </lineage>
</organism>
<feature type="non-terminal residue" evidence="2">
    <location>
        <position position="208"/>
    </location>
</feature>
<sequence length="208" mass="23400">MSRACAVKKSLHATERDTERVRELRRRHVEAVAARTDVHRFYFLDETGLRLDYTRRYARAVGGRRASGAVPLQRGRAVTLIGALGVRGLTAVQLLDGALNQRSFAFYIARVLGPRLRRGDVLVLDNLAVHKLDGLQQALARRGVEVLFLPPYSPDFTPVEQAWSKLKTKLRQAQARTREAVEAAIQTAVDWISSKDAKAWFNHCGYHV</sequence>
<dbReference type="Pfam" id="PF13358">
    <property type="entry name" value="DDE_3"/>
    <property type="match status" value="1"/>
</dbReference>
<evidence type="ECO:0000313" key="2">
    <source>
        <dbReference type="EMBL" id="RSK43041.1"/>
    </source>
</evidence>
<gene>
    <name evidence="2" type="ORF">EI291_22535</name>
</gene>
<dbReference type="AlphaFoldDB" id="A0A3R9ML51"/>